<dbReference type="OrthoDB" id="6772975at2759"/>
<dbReference type="AlphaFoldDB" id="A0A482VT64"/>
<feature type="non-terminal residue" evidence="2">
    <location>
        <position position="1"/>
    </location>
</feature>
<dbReference type="Proteomes" id="UP000292052">
    <property type="component" value="Unassembled WGS sequence"/>
</dbReference>
<dbReference type="EMBL" id="QDEB01065437">
    <property type="protein sequence ID" value="RZC36082.1"/>
    <property type="molecule type" value="Genomic_DNA"/>
</dbReference>
<name>A0A482VT64_ASBVE</name>
<evidence type="ECO:0000313" key="3">
    <source>
        <dbReference type="Proteomes" id="UP000292052"/>
    </source>
</evidence>
<feature type="compositionally biased region" description="Polar residues" evidence="1">
    <location>
        <begin position="7"/>
        <end position="21"/>
    </location>
</feature>
<feature type="region of interest" description="Disordered" evidence="1">
    <location>
        <begin position="1"/>
        <end position="24"/>
    </location>
</feature>
<protein>
    <submittedName>
        <fullName evidence="2">Uncharacterized protein</fullName>
    </submittedName>
</protein>
<reference evidence="2 3" key="1">
    <citation type="submission" date="2017-03" db="EMBL/GenBank/DDBJ databases">
        <title>Genome of the blue death feigning beetle - Asbolus verrucosus.</title>
        <authorList>
            <person name="Rider S.D."/>
        </authorList>
    </citation>
    <scope>NUCLEOTIDE SEQUENCE [LARGE SCALE GENOMIC DNA]</scope>
    <source>
        <strain evidence="2">Butters</strain>
        <tissue evidence="2">Head and leg muscle</tissue>
    </source>
</reference>
<keyword evidence="3" id="KW-1185">Reference proteome</keyword>
<proteinExistence type="predicted"/>
<accession>A0A482VT64</accession>
<gene>
    <name evidence="2" type="ORF">BDFB_013807</name>
</gene>
<sequence length="56" mass="6094">DYKPRSPTFSDDSGKHSSSLLDPQPGLFLTTVQLKKKFGESLGIVLGTGTRNIQDD</sequence>
<comment type="caution">
    <text evidence="2">The sequence shown here is derived from an EMBL/GenBank/DDBJ whole genome shotgun (WGS) entry which is preliminary data.</text>
</comment>
<evidence type="ECO:0000313" key="2">
    <source>
        <dbReference type="EMBL" id="RZC36082.1"/>
    </source>
</evidence>
<organism evidence="2 3">
    <name type="scientific">Asbolus verrucosus</name>
    <name type="common">Desert ironclad beetle</name>
    <dbReference type="NCBI Taxonomy" id="1661398"/>
    <lineage>
        <taxon>Eukaryota</taxon>
        <taxon>Metazoa</taxon>
        <taxon>Ecdysozoa</taxon>
        <taxon>Arthropoda</taxon>
        <taxon>Hexapoda</taxon>
        <taxon>Insecta</taxon>
        <taxon>Pterygota</taxon>
        <taxon>Neoptera</taxon>
        <taxon>Endopterygota</taxon>
        <taxon>Coleoptera</taxon>
        <taxon>Polyphaga</taxon>
        <taxon>Cucujiformia</taxon>
        <taxon>Tenebrionidae</taxon>
        <taxon>Pimeliinae</taxon>
        <taxon>Asbolus</taxon>
    </lineage>
</organism>
<evidence type="ECO:0000256" key="1">
    <source>
        <dbReference type="SAM" id="MobiDB-lite"/>
    </source>
</evidence>